<protein>
    <submittedName>
        <fullName evidence="3">VanZ family protein</fullName>
    </submittedName>
</protein>
<feature type="transmembrane region" description="Helical" evidence="1">
    <location>
        <begin position="74"/>
        <end position="91"/>
    </location>
</feature>
<gene>
    <name evidence="3" type="ORF">H0486_03790</name>
</gene>
<name>A0A839JX68_9FIRM</name>
<dbReference type="PIRSF" id="PIRSF019083">
    <property type="entry name" value="UCP019083_VanZ"/>
    <property type="match status" value="1"/>
</dbReference>
<keyword evidence="1" id="KW-1133">Transmembrane helix</keyword>
<keyword evidence="1" id="KW-0472">Membrane</keyword>
<dbReference type="Pfam" id="PF04892">
    <property type="entry name" value="VanZ"/>
    <property type="match status" value="1"/>
</dbReference>
<feature type="transmembrane region" description="Helical" evidence="1">
    <location>
        <begin position="5"/>
        <end position="23"/>
    </location>
</feature>
<dbReference type="PANTHER" id="PTHR28008">
    <property type="entry name" value="DOMAIN PROTEIN, PUTATIVE (AFU_ORTHOLOGUE AFUA_3G10980)-RELATED"/>
    <property type="match status" value="1"/>
</dbReference>
<feature type="transmembrane region" description="Helical" evidence="1">
    <location>
        <begin position="98"/>
        <end position="115"/>
    </location>
</feature>
<dbReference type="EMBL" id="JACEGA010000001">
    <property type="protein sequence ID" value="MBB2181996.1"/>
    <property type="molecule type" value="Genomic_DNA"/>
</dbReference>
<comment type="caution">
    <text evidence="3">The sequence shown here is derived from an EMBL/GenBank/DDBJ whole genome shotgun (WGS) entry which is preliminary data.</text>
</comment>
<feature type="transmembrane region" description="Helical" evidence="1">
    <location>
        <begin position="135"/>
        <end position="154"/>
    </location>
</feature>
<evidence type="ECO:0000313" key="4">
    <source>
        <dbReference type="Proteomes" id="UP000574276"/>
    </source>
</evidence>
<evidence type="ECO:0000259" key="2">
    <source>
        <dbReference type="Pfam" id="PF04892"/>
    </source>
</evidence>
<dbReference type="AlphaFoldDB" id="A0A839JX68"/>
<dbReference type="InterPro" id="IPR006976">
    <property type="entry name" value="VanZ-like"/>
</dbReference>
<sequence length="164" mass="18351">MKLKYISWLPAFFMMVIIFYFSSRPVTISNESSASIAEELLNLYETITDNTLQADARSSILAATNHYVRKTAHFMEYALLAMTIAFHMSVIRSNKTRLILVSVLLSALYAASDEFHQTMVPGRGGQIRDVILDTAGAVTGTLLFYYAITLIARIRKNKSTATVK</sequence>
<reference evidence="3 4" key="1">
    <citation type="submission" date="2020-07" db="EMBL/GenBank/DDBJ databases">
        <title>Characterization and genome sequencing of isolate MD1, a novel member within the family Lachnospiraceae.</title>
        <authorList>
            <person name="Rettenmaier R."/>
            <person name="Di Bello L."/>
            <person name="Zinser C."/>
            <person name="Scheitz K."/>
            <person name="Liebl W."/>
            <person name="Zverlov V."/>
        </authorList>
    </citation>
    <scope>NUCLEOTIDE SEQUENCE [LARGE SCALE GENOMIC DNA]</scope>
    <source>
        <strain evidence="3 4">MD1</strain>
    </source>
</reference>
<dbReference type="Proteomes" id="UP000574276">
    <property type="component" value="Unassembled WGS sequence"/>
</dbReference>
<proteinExistence type="predicted"/>
<dbReference type="InterPro" id="IPR016747">
    <property type="entry name" value="Phosphotransbutyrylase"/>
</dbReference>
<organism evidence="3 4">
    <name type="scientific">Variimorphobacter saccharofermentans</name>
    <dbReference type="NCBI Taxonomy" id="2755051"/>
    <lineage>
        <taxon>Bacteria</taxon>
        <taxon>Bacillati</taxon>
        <taxon>Bacillota</taxon>
        <taxon>Clostridia</taxon>
        <taxon>Lachnospirales</taxon>
        <taxon>Lachnospiraceae</taxon>
        <taxon>Variimorphobacter</taxon>
    </lineage>
</organism>
<dbReference type="RefSeq" id="WP_228351732.1">
    <property type="nucleotide sequence ID" value="NZ_JACEGA010000001.1"/>
</dbReference>
<keyword evidence="4" id="KW-1185">Reference proteome</keyword>
<keyword evidence="1" id="KW-0812">Transmembrane</keyword>
<accession>A0A839JX68</accession>
<evidence type="ECO:0000313" key="3">
    <source>
        <dbReference type="EMBL" id="MBB2181996.1"/>
    </source>
</evidence>
<dbReference type="PANTHER" id="PTHR28008:SF1">
    <property type="entry name" value="DOMAIN PROTEIN, PUTATIVE (AFU_ORTHOLOGUE AFUA_3G10980)-RELATED"/>
    <property type="match status" value="1"/>
</dbReference>
<evidence type="ECO:0000256" key="1">
    <source>
        <dbReference type="SAM" id="Phobius"/>
    </source>
</evidence>
<dbReference type="NCBIfam" id="NF037970">
    <property type="entry name" value="vanZ_1"/>
    <property type="match status" value="1"/>
</dbReference>
<feature type="domain" description="VanZ-like" evidence="2">
    <location>
        <begin position="9"/>
        <end position="145"/>
    </location>
</feature>